<dbReference type="Proteomes" id="UP000015101">
    <property type="component" value="Unassembled WGS sequence"/>
</dbReference>
<dbReference type="RefSeq" id="XP_009030119.1">
    <property type="nucleotide sequence ID" value="XM_009031871.1"/>
</dbReference>
<dbReference type="KEGG" id="hro:HELRODRAFT_70335"/>
<dbReference type="STRING" id="6412.T1G050"/>
<dbReference type="EMBL" id="KB097700">
    <property type="protein sequence ID" value="ESN91809.1"/>
    <property type="molecule type" value="Genomic_DNA"/>
</dbReference>
<reference evidence="6" key="3">
    <citation type="submission" date="2015-06" db="UniProtKB">
        <authorList>
            <consortium name="EnsemblMetazoa"/>
        </authorList>
    </citation>
    <scope>IDENTIFICATION</scope>
</reference>
<keyword evidence="3" id="KW-0966">Cell projection</keyword>
<accession>T1G050</accession>
<keyword evidence="3" id="KW-0282">Flagellum</keyword>
<organism evidence="6 7">
    <name type="scientific">Helobdella robusta</name>
    <name type="common">Californian leech</name>
    <dbReference type="NCBI Taxonomy" id="6412"/>
    <lineage>
        <taxon>Eukaryota</taxon>
        <taxon>Metazoa</taxon>
        <taxon>Spiralia</taxon>
        <taxon>Lophotrochozoa</taxon>
        <taxon>Annelida</taxon>
        <taxon>Clitellata</taxon>
        <taxon>Hirudinea</taxon>
        <taxon>Rhynchobdellida</taxon>
        <taxon>Glossiphoniidae</taxon>
        <taxon>Helobdella</taxon>
    </lineage>
</organism>
<comment type="subcellular location">
    <subcellularLocation>
        <location evidence="3">Cytoplasm</location>
        <location evidence="3">Cytoskeleton</location>
        <location evidence="3">Cilium axoneme</location>
    </subcellularLocation>
</comment>
<dbReference type="PANTHER" id="PTHR19960:SF11">
    <property type="entry name" value="TEKTIN"/>
    <property type="match status" value="1"/>
</dbReference>
<sequence>MAGPNIEGCEPNTFLPAISAIEQSYQPFDSFPNSRPLKKAPVTLPWKASSYYGVCRAEPNWPCCDSMPQPLASTNKLRHLDGIKIPPVFAAARNALFTRYSERDWCLSNQCNYQTSNRVRCASEFLRHNSLHTASELEEKSQKSQIDSNNKLSERIQDIMFWKCELQAEMDKMLAEMDVLLKSRSCLEREISELNNTLYIDQECLYNREKRQGIEMVHDDVEVSIIQEIDLLKRVQEDMRNIMNDINQTLASVIAAYHELEKDSADKFVALNIDNNAIKMKNTSRGIYYYDCIERVDNSQSVPETWAKYTDDNIKRSMQERKASRELRNKVEEMLTITAERLVTAWNNVNSAFSDHIEELEKAKYKIQAHLSKILEEIFNTETSIELLKKSIEEKAPYMKVAQTRLEARNHRPNMENTRDHVHNKLVEEVYEVCETIDKLKAKLRESENALQQLLRTKASLQHDLDLKLLSILIDREKCMGLRRSYPLISRVICY</sequence>
<evidence type="ECO:0000313" key="6">
    <source>
        <dbReference type="EnsemblMetazoa" id="HelroP70335"/>
    </source>
</evidence>
<dbReference type="OrthoDB" id="9886517at2759"/>
<dbReference type="GO" id="GO:0060271">
    <property type="term" value="P:cilium assembly"/>
    <property type="evidence" value="ECO:0000318"/>
    <property type="project" value="GO_Central"/>
</dbReference>
<comment type="similarity">
    <text evidence="1 3">Belongs to the tektin family.</text>
</comment>
<dbReference type="eggNOG" id="KOG2685">
    <property type="taxonomic scope" value="Eukaryota"/>
</dbReference>
<gene>
    <name evidence="6" type="primary">20214448</name>
    <name evidence="5" type="ORF">HELRODRAFT_70335</name>
</gene>
<dbReference type="EnsemblMetazoa" id="HelroT70335">
    <property type="protein sequence ID" value="HelroP70335"/>
    <property type="gene ID" value="HelroG70335"/>
</dbReference>
<protein>
    <recommendedName>
        <fullName evidence="3">Tektin</fullName>
    </recommendedName>
</protein>
<feature type="coiled-coil region" evidence="4">
    <location>
        <begin position="170"/>
        <end position="197"/>
    </location>
</feature>
<dbReference type="PANTHER" id="PTHR19960">
    <property type="entry name" value="TEKTIN"/>
    <property type="match status" value="1"/>
</dbReference>
<keyword evidence="4" id="KW-0175">Coiled coil</keyword>
<evidence type="ECO:0000256" key="1">
    <source>
        <dbReference type="ARBA" id="ARBA00007209"/>
    </source>
</evidence>
<dbReference type="GO" id="GO:0015630">
    <property type="term" value="C:microtubule cytoskeleton"/>
    <property type="evidence" value="ECO:0000318"/>
    <property type="project" value="GO_Central"/>
</dbReference>
<dbReference type="InterPro" id="IPR000435">
    <property type="entry name" value="Tektins"/>
</dbReference>
<name>T1G050_HELRO</name>
<evidence type="ECO:0000256" key="3">
    <source>
        <dbReference type="RuleBase" id="RU367040"/>
    </source>
</evidence>
<dbReference type="GeneID" id="20214448"/>
<dbReference type="HOGENOM" id="CLU_033588_2_1_1"/>
<dbReference type="InParanoid" id="T1G050"/>
<dbReference type="AlphaFoldDB" id="T1G050"/>
<keyword evidence="7" id="KW-1185">Reference proteome</keyword>
<keyword evidence="3" id="KW-0969">Cilium</keyword>
<dbReference type="FunCoup" id="T1G050">
    <property type="interactions" value="14"/>
</dbReference>
<dbReference type="GO" id="GO:0005930">
    <property type="term" value="C:axoneme"/>
    <property type="evidence" value="ECO:0007669"/>
    <property type="project" value="UniProtKB-SubCell"/>
</dbReference>
<reference evidence="7" key="1">
    <citation type="submission" date="2012-12" db="EMBL/GenBank/DDBJ databases">
        <authorList>
            <person name="Hellsten U."/>
            <person name="Grimwood J."/>
            <person name="Chapman J.A."/>
            <person name="Shapiro H."/>
            <person name="Aerts A."/>
            <person name="Otillar R.P."/>
            <person name="Terry A.Y."/>
            <person name="Boore J.L."/>
            <person name="Simakov O."/>
            <person name="Marletaz F."/>
            <person name="Cho S.-J."/>
            <person name="Edsinger-Gonzales E."/>
            <person name="Havlak P."/>
            <person name="Kuo D.-H."/>
            <person name="Larsson T."/>
            <person name="Lv J."/>
            <person name="Arendt D."/>
            <person name="Savage R."/>
            <person name="Osoegawa K."/>
            <person name="de Jong P."/>
            <person name="Lindberg D.R."/>
            <person name="Seaver E.C."/>
            <person name="Weisblat D.A."/>
            <person name="Putnam N.H."/>
            <person name="Grigoriev I.V."/>
            <person name="Rokhsar D.S."/>
        </authorList>
    </citation>
    <scope>NUCLEOTIDE SEQUENCE</scope>
</reference>
<evidence type="ECO:0000256" key="2">
    <source>
        <dbReference type="ARBA" id="ARBA00022490"/>
    </source>
</evidence>
<feature type="coiled-coil region" evidence="4">
    <location>
        <begin position="232"/>
        <end position="263"/>
    </location>
</feature>
<dbReference type="Pfam" id="PF03148">
    <property type="entry name" value="Tektin"/>
    <property type="match status" value="1"/>
</dbReference>
<feature type="coiled-coil region" evidence="4">
    <location>
        <begin position="437"/>
        <end position="464"/>
    </location>
</feature>
<evidence type="ECO:0000313" key="7">
    <source>
        <dbReference type="Proteomes" id="UP000015101"/>
    </source>
</evidence>
<dbReference type="GO" id="GO:0060294">
    <property type="term" value="P:cilium movement involved in cell motility"/>
    <property type="evidence" value="ECO:0000318"/>
    <property type="project" value="GO_Central"/>
</dbReference>
<dbReference type="OMA" id="NPIHASQ"/>
<dbReference type="CTD" id="20214448"/>
<proteinExistence type="inferred from homology"/>
<dbReference type="EMBL" id="AMQM01002194">
    <property type="status" value="NOT_ANNOTATED_CDS"/>
    <property type="molecule type" value="Genomic_DNA"/>
</dbReference>
<evidence type="ECO:0000256" key="4">
    <source>
        <dbReference type="SAM" id="Coils"/>
    </source>
</evidence>
<reference evidence="5 7" key="2">
    <citation type="journal article" date="2013" name="Nature">
        <title>Insights into bilaterian evolution from three spiralian genomes.</title>
        <authorList>
            <person name="Simakov O."/>
            <person name="Marletaz F."/>
            <person name="Cho S.J."/>
            <person name="Edsinger-Gonzales E."/>
            <person name="Havlak P."/>
            <person name="Hellsten U."/>
            <person name="Kuo D.H."/>
            <person name="Larsson T."/>
            <person name="Lv J."/>
            <person name="Arendt D."/>
            <person name="Savage R."/>
            <person name="Osoegawa K."/>
            <person name="de Jong P."/>
            <person name="Grimwood J."/>
            <person name="Chapman J.A."/>
            <person name="Shapiro H."/>
            <person name="Aerts A."/>
            <person name="Otillar R.P."/>
            <person name="Terry A.Y."/>
            <person name="Boore J.L."/>
            <person name="Grigoriev I.V."/>
            <person name="Lindberg D.R."/>
            <person name="Seaver E.C."/>
            <person name="Weisblat D.A."/>
            <person name="Putnam N.H."/>
            <person name="Rokhsar D.S."/>
        </authorList>
    </citation>
    <scope>NUCLEOTIDE SEQUENCE</scope>
</reference>
<dbReference type="InterPro" id="IPR048256">
    <property type="entry name" value="Tektin-like"/>
</dbReference>
<keyword evidence="2" id="KW-0963">Cytoplasm</keyword>
<evidence type="ECO:0000313" key="5">
    <source>
        <dbReference type="EMBL" id="ESN91809.1"/>
    </source>
</evidence>
<dbReference type="PRINTS" id="PR00511">
    <property type="entry name" value="TEKTIN"/>
</dbReference>